<dbReference type="Pfam" id="PF00285">
    <property type="entry name" value="Citrate_synt"/>
    <property type="match status" value="1"/>
</dbReference>
<evidence type="ECO:0000256" key="2">
    <source>
        <dbReference type="ARBA" id="ARBA00010566"/>
    </source>
</evidence>
<dbReference type="InterPro" id="IPR002020">
    <property type="entry name" value="Citrate_synthase"/>
</dbReference>
<evidence type="ECO:0000256" key="3">
    <source>
        <dbReference type="ARBA" id="ARBA00012972"/>
    </source>
</evidence>
<keyword evidence="6" id="KW-0238">DNA-binding</keyword>
<dbReference type="PANTHER" id="PTHR11739:SF4">
    <property type="entry name" value="CITRATE SYNTHASE, PEROXISOMAL"/>
    <property type="match status" value="1"/>
</dbReference>
<accession>A0A9D1FPU0</accession>
<sequence>MLGRDDWFSRRQRQLCLDFLMNVFQHIVTPFMECFRGKLTGQQVWTLCMADLSGPVSVQELAESLHIPKQQASRLTDLLAEEGYLFRRIDQSDRRRLLIAVTPKGEELLDSGWKQFEKQLFQRDGAAASREWLRRAMALSGGEWLEIKGGGSLATDGAGTTGNYGKAGMDMAKKNDFFEITPEILRLSEACVAHDAIDPSLYVKYDVKRGLRDLNGKGVVAGLTEISDIISSKEVNGETVSCEGELYYRGIDIKELTRGFIREKRFGFEETVYLLLFGTLPNQAESEEFKKLLSKYRTLPTNFVRDVVMKAPTSDMMNTLARSVLTLYAYDEKATDTSIPNTLRQCLEMIALFPQLAVYGYQAYAHDVDPENNSFFIHAPRPELSTAENILHMLRIDNSYTELEARILDLALVLHAEHGGGNNSSFTTHVVASSGTDAYSVIAAALGSLKGPRHGGANIKVMRMFEDMKANVKDWEDEEEIRAYLLGLLHKEKFDHSGLIYGMGHAVYSLSDPRADIFRSFVKSLSEEKGLYKEYQLYSLVERLAPKVISEERKIYKGVSANIDFYSGFVYHMLGLPAELFTPVFAMARIAGWSAHLMEEIVHGGKIIRPAYRSIGERQAYVPLAERP</sequence>
<keyword evidence="5" id="KW-0805">Transcription regulation</keyword>
<comment type="similarity">
    <text evidence="2">Belongs to the citrate synthase family.</text>
</comment>
<dbReference type="EC" id="2.3.3.16" evidence="3"/>
<gene>
    <name evidence="9" type="ORF">IAB51_10110</name>
</gene>
<dbReference type="InterPro" id="IPR016142">
    <property type="entry name" value="Citrate_synth-like_lrg_a-sub"/>
</dbReference>
<dbReference type="PRINTS" id="PR00598">
    <property type="entry name" value="HTHMARR"/>
</dbReference>
<dbReference type="InterPro" id="IPR036969">
    <property type="entry name" value="Citrate_synthase_sf"/>
</dbReference>
<dbReference type="PRINTS" id="PR00143">
    <property type="entry name" value="CITRTSNTHASE"/>
</dbReference>
<feature type="domain" description="HTH marR-type" evidence="8">
    <location>
        <begin position="1"/>
        <end position="138"/>
    </location>
</feature>
<reference evidence="9" key="2">
    <citation type="journal article" date="2021" name="PeerJ">
        <title>Extensive microbial diversity within the chicken gut microbiome revealed by metagenomics and culture.</title>
        <authorList>
            <person name="Gilroy R."/>
            <person name="Ravi A."/>
            <person name="Getino M."/>
            <person name="Pursley I."/>
            <person name="Horton D.L."/>
            <person name="Alikhan N.F."/>
            <person name="Baker D."/>
            <person name="Gharbi K."/>
            <person name="Hall N."/>
            <person name="Watson M."/>
            <person name="Adriaenssens E.M."/>
            <person name="Foster-Nyarko E."/>
            <person name="Jarju S."/>
            <person name="Secka A."/>
            <person name="Antonio M."/>
            <person name="Oren A."/>
            <person name="Chaudhuri R.R."/>
            <person name="La Ragione R."/>
            <person name="Hildebrand F."/>
            <person name="Pallen M.J."/>
        </authorList>
    </citation>
    <scope>NUCLEOTIDE SEQUENCE</scope>
    <source>
        <strain evidence="9">CHK199-13235</strain>
    </source>
</reference>
<evidence type="ECO:0000259" key="8">
    <source>
        <dbReference type="PROSITE" id="PS50995"/>
    </source>
</evidence>
<evidence type="ECO:0000313" key="9">
    <source>
        <dbReference type="EMBL" id="HIS77140.1"/>
    </source>
</evidence>
<evidence type="ECO:0000256" key="5">
    <source>
        <dbReference type="ARBA" id="ARBA00023015"/>
    </source>
</evidence>
<dbReference type="GO" id="GO:0005829">
    <property type="term" value="C:cytosol"/>
    <property type="evidence" value="ECO:0007669"/>
    <property type="project" value="TreeGrafter"/>
</dbReference>
<dbReference type="InterPro" id="IPR023187">
    <property type="entry name" value="Tscrpt_reg_MarR-type_CS"/>
</dbReference>
<evidence type="ECO:0000256" key="4">
    <source>
        <dbReference type="ARBA" id="ARBA00022679"/>
    </source>
</evidence>
<dbReference type="InterPro" id="IPR036390">
    <property type="entry name" value="WH_DNA-bd_sf"/>
</dbReference>
<dbReference type="NCBIfam" id="NF010635">
    <property type="entry name" value="PRK14032.1"/>
    <property type="match status" value="1"/>
</dbReference>
<reference evidence="9" key="1">
    <citation type="submission" date="2020-10" db="EMBL/GenBank/DDBJ databases">
        <authorList>
            <person name="Gilroy R."/>
        </authorList>
    </citation>
    <scope>NUCLEOTIDE SEQUENCE</scope>
    <source>
        <strain evidence="9">CHK199-13235</strain>
    </source>
</reference>
<keyword evidence="7" id="KW-0804">Transcription</keyword>
<evidence type="ECO:0000313" key="10">
    <source>
        <dbReference type="Proteomes" id="UP000824002"/>
    </source>
</evidence>
<proteinExistence type="inferred from homology"/>
<dbReference type="GO" id="GO:0036440">
    <property type="term" value="F:citrate synthase activity"/>
    <property type="evidence" value="ECO:0007669"/>
    <property type="project" value="UniProtKB-EC"/>
</dbReference>
<evidence type="ECO:0000256" key="1">
    <source>
        <dbReference type="ARBA" id="ARBA00005163"/>
    </source>
</evidence>
<organism evidence="9 10">
    <name type="scientific">Candidatus Merdivicinus excrementipullorum</name>
    <dbReference type="NCBI Taxonomy" id="2840867"/>
    <lineage>
        <taxon>Bacteria</taxon>
        <taxon>Bacillati</taxon>
        <taxon>Bacillota</taxon>
        <taxon>Clostridia</taxon>
        <taxon>Eubacteriales</taxon>
        <taxon>Oscillospiraceae</taxon>
        <taxon>Oscillospiraceae incertae sedis</taxon>
        <taxon>Candidatus Merdivicinus</taxon>
    </lineage>
</organism>
<comment type="caution">
    <text evidence="9">The sequence shown here is derived from an EMBL/GenBank/DDBJ whole genome shotgun (WGS) entry which is preliminary data.</text>
</comment>
<dbReference type="PANTHER" id="PTHR11739">
    <property type="entry name" value="CITRATE SYNTHASE"/>
    <property type="match status" value="1"/>
</dbReference>
<dbReference type="GO" id="GO:0003700">
    <property type="term" value="F:DNA-binding transcription factor activity"/>
    <property type="evidence" value="ECO:0007669"/>
    <property type="project" value="InterPro"/>
</dbReference>
<comment type="pathway">
    <text evidence="1">Carbohydrate metabolism; tricarboxylic acid cycle.</text>
</comment>
<protein>
    <recommendedName>
        <fullName evidence="3">citrate synthase (unknown stereospecificity)</fullName>
        <ecNumber evidence="3">2.3.3.16</ecNumber>
    </recommendedName>
</protein>
<dbReference type="GO" id="GO:0003677">
    <property type="term" value="F:DNA binding"/>
    <property type="evidence" value="ECO:0007669"/>
    <property type="project" value="UniProtKB-KW"/>
</dbReference>
<name>A0A9D1FPU0_9FIRM</name>
<dbReference type="CDD" id="cd06113">
    <property type="entry name" value="citrate_synt_like_1_2"/>
    <property type="match status" value="1"/>
</dbReference>
<dbReference type="AlphaFoldDB" id="A0A9D1FPU0"/>
<dbReference type="Proteomes" id="UP000824002">
    <property type="component" value="Unassembled WGS sequence"/>
</dbReference>
<dbReference type="InterPro" id="IPR036388">
    <property type="entry name" value="WH-like_DNA-bd_sf"/>
</dbReference>
<dbReference type="EMBL" id="DVJP01000068">
    <property type="protein sequence ID" value="HIS77140.1"/>
    <property type="molecule type" value="Genomic_DNA"/>
</dbReference>
<dbReference type="Gene3D" id="1.10.580.10">
    <property type="entry name" value="Citrate Synthase, domain 1"/>
    <property type="match status" value="1"/>
</dbReference>
<dbReference type="Gene3D" id="1.10.10.10">
    <property type="entry name" value="Winged helix-like DNA-binding domain superfamily/Winged helix DNA-binding domain"/>
    <property type="match status" value="1"/>
</dbReference>
<dbReference type="Pfam" id="PF12802">
    <property type="entry name" value="MarR_2"/>
    <property type="match status" value="1"/>
</dbReference>
<evidence type="ECO:0000256" key="6">
    <source>
        <dbReference type="ARBA" id="ARBA00023125"/>
    </source>
</evidence>
<dbReference type="SUPFAM" id="SSF48256">
    <property type="entry name" value="Citrate synthase"/>
    <property type="match status" value="1"/>
</dbReference>
<dbReference type="PROSITE" id="PS50995">
    <property type="entry name" value="HTH_MARR_2"/>
    <property type="match status" value="1"/>
</dbReference>
<dbReference type="SUPFAM" id="SSF46785">
    <property type="entry name" value="Winged helix' DNA-binding domain"/>
    <property type="match status" value="1"/>
</dbReference>
<dbReference type="InterPro" id="IPR000835">
    <property type="entry name" value="HTH_MarR-typ"/>
</dbReference>
<dbReference type="InterPro" id="IPR016143">
    <property type="entry name" value="Citrate_synth-like_sm_a-sub"/>
</dbReference>
<dbReference type="GO" id="GO:0005975">
    <property type="term" value="P:carbohydrate metabolic process"/>
    <property type="evidence" value="ECO:0007669"/>
    <property type="project" value="TreeGrafter"/>
</dbReference>
<evidence type="ECO:0000256" key="7">
    <source>
        <dbReference type="ARBA" id="ARBA00023163"/>
    </source>
</evidence>
<dbReference type="PROSITE" id="PS01117">
    <property type="entry name" value="HTH_MARR_1"/>
    <property type="match status" value="1"/>
</dbReference>
<dbReference type="GO" id="GO:0006099">
    <property type="term" value="P:tricarboxylic acid cycle"/>
    <property type="evidence" value="ECO:0007669"/>
    <property type="project" value="TreeGrafter"/>
</dbReference>
<dbReference type="SMART" id="SM00347">
    <property type="entry name" value="HTH_MARR"/>
    <property type="match status" value="1"/>
</dbReference>
<keyword evidence="4" id="KW-0808">Transferase</keyword>
<dbReference type="Gene3D" id="1.10.230.10">
    <property type="entry name" value="Cytochrome P450-Terp, domain 2"/>
    <property type="match status" value="1"/>
</dbReference>